<dbReference type="OrthoDB" id="1707227at2759"/>
<dbReference type="EMBL" id="PKPP01006466">
    <property type="protein sequence ID" value="PWA56415.1"/>
    <property type="molecule type" value="Genomic_DNA"/>
</dbReference>
<evidence type="ECO:0008006" key="3">
    <source>
        <dbReference type="Google" id="ProtNLM"/>
    </source>
</evidence>
<organism evidence="1 2">
    <name type="scientific">Artemisia annua</name>
    <name type="common">Sweet wormwood</name>
    <dbReference type="NCBI Taxonomy" id="35608"/>
    <lineage>
        <taxon>Eukaryota</taxon>
        <taxon>Viridiplantae</taxon>
        <taxon>Streptophyta</taxon>
        <taxon>Embryophyta</taxon>
        <taxon>Tracheophyta</taxon>
        <taxon>Spermatophyta</taxon>
        <taxon>Magnoliopsida</taxon>
        <taxon>eudicotyledons</taxon>
        <taxon>Gunneridae</taxon>
        <taxon>Pentapetalae</taxon>
        <taxon>asterids</taxon>
        <taxon>campanulids</taxon>
        <taxon>Asterales</taxon>
        <taxon>Asteraceae</taxon>
        <taxon>Asteroideae</taxon>
        <taxon>Anthemideae</taxon>
        <taxon>Artemisiinae</taxon>
        <taxon>Artemisia</taxon>
    </lineage>
</organism>
<dbReference type="AlphaFoldDB" id="A0A2U1M587"/>
<dbReference type="PANTHER" id="PTHR34054">
    <property type="entry name" value="EXPRESSED PROTEIN"/>
    <property type="match status" value="1"/>
</dbReference>
<dbReference type="PANTHER" id="PTHR34054:SF16">
    <property type="entry name" value="MEMBRANE LIPOPROTEIN"/>
    <property type="match status" value="1"/>
</dbReference>
<dbReference type="Proteomes" id="UP000245207">
    <property type="component" value="Unassembled WGS sequence"/>
</dbReference>
<protein>
    <recommendedName>
        <fullName evidence="3">Membrane lipoprotein</fullName>
    </recommendedName>
</protein>
<evidence type="ECO:0000313" key="2">
    <source>
        <dbReference type="Proteomes" id="UP000245207"/>
    </source>
</evidence>
<proteinExistence type="predicted"/>
<comment type="caution">
    <text evidence="1">The sequence shown here is derived from an EMBL/GenBank/DDBJ whole genome shotgun (WGS) entry which is preliminary data.</text>
</comment>
<reference evidence="1 2" key="1">
    <citation type="journal article" date="2018" name="Mol. Plant">
        <title>The genome of Artemisia annua provides insight into the evolution of Asteraceae family and artemisinin biosynthesis.</title>
        <authorList>
            <person name="Shen Q."/>
            <person name="Zhang L."/>
            <person name="Liao Z."/>
            <person name="Wang S."/>
            <person name="Yan T."/>
            <person name="Shi P."/>
            <person name="Liu M."/>
            <person name="Fu X."/>
            <person name="Pan Q."/>
            <person name="Wang Y."/>
            <person name="Lv Z."/>
            <person name="Lu X."/>
            <person name="Zhang F."/>
            <person name="Jiang W."/>
            <person name="Ma Y."/>
            <person name="Chen M."/>
            <person name="Hao X."/>
            <person name="Li L."/>
            <person name="Tang Y."/>
            <person name="Lv G."/>
            <person name="Zhou Y."/>
            <person name="Sun X."/>
            <person name="Brodelius P.E."/>
            <person name="Rose J.K.C."/>
            <person name="Tang K."/>
        </authorList>
    </citation>
    <scope>NUCLEOTIDE SEQUENCE [LARGE SCALE GENOMIC DNA]</scope>
    <source>
        <strain evidence="2">cv. Huhao1</strain>
        <tissue evidence="1">Leaf</tissue>
    </source>
</reference>
<name>A0A2U1M587_ARTAN</name>
<gene>
    <name evidence="1" type="ORF">CTI12_AA410210</name>
</gene>
<sequence length="268" mass="30525">MSSFNCLGISLGILFGTLLLLALAAELCYLLWWKKKTEDNQDIENQNSSPSKKSPLYFSCFKTTTSSRNILNQPNNLQNCLNESDDINEKEQEPSSKDMHVKYLDEESLDIEIMRLHNLCGPPRFLTTINEETKEDMEVDSVKGSRTMSLCDVSSPLRSTQYLNMEGFLNPLYDFEAHEFDLSKFKSSPPPTFKFMRDAEEKFLRRLIAFEAQKKANLSIKQEEKLEGSFLKFLGGNKGKCEDGIQHHNHHQISTPSQVLPLASSPSN</sequence>
<keyword evidence="2" id="KW-1185">Reference proteome</keyword>
<dbReference type="InterPro" id="IPR045884">
    <property type="entry name" value="At5g59350-like"/>
</dbReference>
<accession>A0A2U1M587</accession>
<evidence type="ECO:0000313" key="1">
    <source>
        <dbReference type="EMBL" id="PWA56415.1"/>
    </source>
</evidence>
<dbReference type="STRING" id="35608.A0A2U1M587"/>